<dbReference type="EMBL" id="KV001989">
    <property type="protein sequence ID" value="KZV38274.1"/>
    <property type="molecule type" value="Genomic_DNA"/>
</dbReference>
<proteinExistence type="inferred from homology"/>
<dbReference type="PANTHER" id="PTHR45809:SF3">
    <property type="entry name" value="VIRAL IAP-ASSOCIATED FACTOR HOMOLOG"/>
    <property type="match status" value="1"/>
</dbReference>
<gene>
    <name evidence="2" type="ORF">F511_36509</name>
</gene>
<dbReference type="GO" id="GO:0006457">
    <property type="term" value="P:protein folding"/>
    <property type="evidence" value="ECO:0007669"/>
    <property type="project" value="TreeGrafter"/>
</dbReference>
<dbReference type="InterPro" id="IPR036249">
    <property type="entry name" value="Thioredoxin-like_sf"/>
</dbReference>
<dbReference type="PANTHER" id="PTHR45809">
    <property type="entry name" value="VIRAL IAP-ASSOCIATED FACTOR HOMOLOG"/>
    <property type="match status" value="1"/>
</dbReference>
<comment type="similarity">
    <text evidence="1">Belongs to the phosducin family.</text>
</comment>
<name>A0A2Z7BV49_9LAMI</name>
<dbReference type="Proteomes" id="UP000250235">
    <property type="component" value="Unassembled WGS sequence"/>
</dbReference>
<sequence length="135" mass="14966">MFHLSFHLFLHFTDTQNVGAFAMLRRVGEEIPGIKIRQIISTECIPNYPDHNLPTLLVYKNGAVKATHVGIRSFGRRSALETAALVLCRSDPVLNVGHGGEQSREAVLDGMRKKLVERVVRDHVDGDDDDGSSSE</sequence>
<accession>A0A2Z7BV49</accession>
<evidence type="ECO:0000313" key="3">
    <source>
        <dbReference type="Proteomes" id="UP000250235"/>
    </source>
</evidence>
<protein>
    <recommendedName>
        <fullName evidence="4">Phosducin-like protein 3</fullName>
    </recommendedName>
</protein>
<dbReference type="OrthoDB" id="45518at2759"/>
<dbReference type="InterPro" id="IPR051498">
    <property type="entry name" value="Phosducin-like_chap/apop_reg"/>
</dbReference>
<evidence type="ECO:0000313" key="2">
    <source>
        <dbReference type="EMBL" id="KZV38274.1"/>
    </source>
</evidence>
<reference evidence="2 3" key="1">
    <citation type="journal article" date="2015" name="Proc. Natl. Acad. Sci. U.S.A.">
        <title>The resurrection genome of Boea hygrometrica: A blueprint for survival of dehydration.</title>
        <authorList>
            <person name="Xiao L."/>
            <person name="Yang G."/>
            <person name="Zhang L."/>
            <person name="Yang X."/>
            <person name="Zhao S."/>
            <person name="Ji Z."/>
            <person name="Zhou Q."/>
            <person name="Hu M."/>
            <person name="Wang Y."/>
            <person name="Chen M."/>
            <person name="Xu Y."/>
            <person name="Jin H."/>
            <person name="Xiao X."/>
            <person name="Hu G."/>
            <person name="Bao F."/>
            <person name="Hu Y."/>
            <person name="Wan P."/>
            <person name="Li L."/>
            <person name="Deng X."/>
            <person name="Kuang T."/>
            <person name="Xiang C."/>
            <person name="Zhu J.K."/>
            <person name="Oliver M.J."/>
            <person name="He Y."/>
        </authorList>
    </citation>
    <scope>NUCLEOTIDE SEQUENCE [LARGE SCALE GENOMIC DNA]</scope>
    <source>
        <strain evidence="3">cv. XS01</strain>
    </source>
</reference>
<evidence type="ECO:0008006" key="4">
    <source>
        <dbReference type="Google" id="ProtNLM"/>
    </source>
</evidence>
<evidence type="ECO:0000256" key="1">
    <source>
        <dbReference type="ARBA" id="ARBA00009686"/>
    </source>
</evidence>
<dbReference type="Gene3D" id="3.40.30.10">
    <property type="entry name" value="Glutaredoxin"/>
    <property type="match status" value="1"/>
</dbReference>
<keyword evidence="3" id="KW-1185">Reference proteome</keyword>
<dbReference type="SUPFAM" id="SSF52833">
    <property type="entry name" value="Thioredoxin-like"/>
    <property type="match status" value="1"/>
</dbReference>
<dbReference type="GO" id="GO:0005737">
    <property type="term" value="C:cytoplasm"/>
    <property type="evidence" value="ECO:0007669"/>
    <property type="project" value="TreeGrafter"/>
</dbReference>
<organism evidence="2 3">
    <name type="scientific">Dorcoceras hygrometricum</name>
    <dbReference type="NCBI Taxonomy" id="472368"/>
    <lineage>
        <taxon>Eukaryota</taxon>
        <taxon>Viridiplantae</taxon>
        <taxon>Streptophyta</taxon>
        <taxon>Embryophyta</taxon>
        <taxon>Tracheophyta</taxon>
        <taxon>Spermatophyta</taxon>
        <taxon>Magnoliopsida</taxon>
        <taxon>eudicotyledons</taxon>
        <taxon>Gunneridae</taxon>
        <taxon>Pentapetalae</taxon>
        <taxon>asterids</taxon>
        <taxon>lamiids</taxon>
        <taxon>Lamiales</taxon>
        <taxon>Gesneriaceae</taxon>
        <taxon>Didymocarpoideae</taxon>
        <taxon>Trichosporeae</taxon>
        <taxon>Loxocarpinae</taxon>
        <taxon>Dorcoceras</taxon>
    </lineage>
</organism>
<dbReference type="AlphaFoldDB" id="A0A2Z7BV49"/>